<name>A0A4R8J2B4_9GAMM</name>
<evidence type="ECO:0000313" key="2">
    <source>
        <dbReference type="EMBL" id="TDY04003.1"/>
    </source>
</evidence>
<dbReference type="AlphaFoldDB" id="A0A4R8J2B4"/>
<organism evidence="2 3">
    <name type="scientific">Thiohalophilus thiocyanatoxydans</name>
    <dbReference type="NCBI Taxonomy" id="381308"/>
    <lineage>
        <taxon>Bacteria</taxon>
        <taxon>Pseudomonadati</taxon>
        <taxon>Pseudomonadota</taxon>
        <taxon>Gammaproteobacteria</taxon>
        <taxon>Thiohalomonadales</taxon>
        <taxon>Thiohalophilaceae</taxon>
        <taxon>Thiohalophilus</taxon>
    </lineage>
</organism>
<evidence type="ECO:0000313" key="3">
    <source>
        <dbReference type="Proteomes" id="UP000294914"/>
    </source>
</evidence>
<accession>A0A4R8J2B4</accession>
<feature type="signal peptide" evidence="1">
    <location>
        <begin position="1"/>
        <end position="23"/>
    </location>
</feature>
<feature type="chain" id="PRO_5020676487" evidence="1">
    <location>
        <begin position="24"/>
        <end position="269"/>
    </location>
</feature>
<evidence type="ECO:0000256" key="1">
    <source>
        <dbReference type="SAM" id="SignalP"/>
    </source>
</evidence>
<dbReference type="EMBL" id="SOQX01000001">
    <property type="protein sequence ID" value="TDY04003.1"/>
    <property type="molecule type" value="Genomic_DNA"/>
</dbReference>
<sequence>MGRLITLTLILFSASVLYSGAQAAEYRVLSQENDKKVAYQANDFYSIYYLYFNVIQALKVERHLPDEAIAEILFDTLDNLKQRRFSQLQIRDAYAGPEPLRVTLRTDVLPDDNRPILWLISNYSHDEQAVVTGEAAKHAYGTYFYLIDDKLVKYQRIKEPKTTEQLAALSDNARADYYLLDKDADNDQAGKQLLLNALDNPASRGEAVALNLTLAQYHLLDDNLKGANARLDRARDSLREMSRTERRKLRVLFHHAKQLVALYSEYRAR</sequence>
<dbReference type="Proteomes" id="UP000294914">
    <property type="component" value="Unassembled WGS sequence"/>
</dbReference>
<keyword evidence="3" id="KW-1185">Reference proteome</keyword>
<gene>
    <name evidence="2" type="ORF">EDC23_0374</name>
</gene>
<keyword evidence="1" id="KW-0732">Signal</keyword>
<proteinExistence type="predicted"/>
<dbReference type="RefSeq" id="WP_134080563.1">
    <property type="nucleotide sequence ID" value="NZ_SOQX01000001.1"/>
</dbReference>
<reference evidence="2 3" key="1">
    <citation type="submission" date="2019-03" db="EMBL/GenBank/DDBJ databases">
        <title>Genomic Encyclopedia of Type Strains, Phase IV (KMG-IV): sequencing the most valuable type-strain genomes for metagenomic binning, comparative biology and taxonomic classification.</title>
        <authorList>
            <person name="Goeker M."/>
        </authorList>
    </citation>
    <scope>NUCLEOTIDE SEQUENCE [LARGE SCALE GENOMIC DNA]</scope>
    <source>
        <strain evidence="2 3">DSM 16326</strain>
    </source>
</reference>
<protein>
    <submittedName>
        <fullName evidence="2">Uncharacterized protein</fullName>
    </submittedName>
</protein>
<comment type="caution">
    <text evidence="2">The sequence shown here is derived from an EMBL/GenBank/DDBJ whole genome shotgun (WGS) entry which is preliminary data.</text>
</comment>